<name>A0A402D1E9_9BACT</name>
<proteinExistence type="predicted"/>
<evidence type="ECO:0000256" key="1">
    <source>
        <dbReference type="ARBA" id="ARBA00022485"/>
    </source>
</evidence>
<dbReference type="Gene3D" id="3.50.50.60">
    <property type="entry name" value="FAD/NAD(P)-binding domain"/>
    <property type="match status" value="1"/>
</dbReference>
<protein>
    <submittedName>
        <fullName evidence="6">Uncharacterized protein</fullName>
    </submittedName>
</protein>
<dbReference type="PANTHER" id="PTHR43498:SF1">
    <property type="entry name" value="COB--COM HETERODISULFIDE REDUCTASE IRON-SULFUR SUBUNIT A"/>
    <property type="match status" value="1"/>
</dbReference>
<dbReference type="EMBL" id="AP025739">
    <property type="protein sequence ID" value="BDI28601.1"/>
    <property type="molecule type" value="Genomic_DNA"/>
</dbReference>
<dbReference type="Pfam" id="PF12831">
    <property type="entry name" value="FAD_oxidored"/>
    <property type="match status" value="1"/>
</dbReference>
<evidence type="ECO:0000313" key="7">
    <source>
        <dbReference type="Proteomes" id="UP000287394"/>
    </source>
</evidence>
<dbReference type="AlphaFoldDB" id="A0A402D1E9"/>
<accession>A0A402D1E9</accession>
<reference evidence="6 7" key="1">
    <citation type="journal article" date="2019" name="Int. J. Syst. Evol. Microbiol.">
        <title>Capsulimonas corticalis gen. nov., sp. nov., an aerobic capsulated bacterium, of a novel bacterial order, Capsulimonadales ord. nov., of the class Armatimonadia of the phylum Armatimonadetes.</title>
        <authorList>
            <person name="Li J."/>
            <person name="Kudo C."/>
            <person name="Tonouchi A."/>
        </authorList>
    </citation>
    <scope>NUCLEOTIDE SEQUENCE [LARGE SCALE GENOMIC DNA]</scope>
    <source>
        <strain evidence="6 7">AX-7</strain>
    </source>
</reference>
<dbReference type="KEGG" id="ccot:CCAX7_006520"/>
<keyword evidence="2" id="KW-0479">Metal-binding</keyword>
<evidence type="ECO:0000256" key="3">
    <source>
        <dbReference type="ARBA" id="ARBA00023002"/>
    </source>
</evidence>
<dbReference type="InterPro" id="IPR039650">
    <property type="entry name" value="HdrA-like"/>
</dbReference>
<organism evidence="6 7">
    <name type="scientific">Capsulimonas corticalis</name>
    <dbReference type="NCBI Taxonomy" id="2219043"/>
    <lineage>
        <taxon>Bacteria</taxon>
        <taxon>Bacillati</taxon>
        <taxon>Armatimonadota</taxon>
        <taxon>Armatimonadia</taxon>
        <taxon>Capsulimonadales</taxon>
        <taxon>Capsulimonadaceae</taxon>
        <taxon>Capsulimonas</taxon>
    </lineage>
</organism>
<dbReference type="Proteomes" id="UP000287394">
    <property type="component" value="Chromosome"/>
</dbReference>
<dbReference type="GO" id="GO:0051539">
    <property type="term" value="F:4 iron, 4 sulfur cluster binding"/>
    <property type="evidence" value="ECO:0007669"/>
    <property type="project" value="UniProtKB-KW"/>
</dbReference>
<keyword evidence="1" id="KW-0004">4Fe-4S</keyword>
<dbReference type="PANTHER" id="PTHR43498">
    <property type="entry name" value="FERREDOXIN:COB-COM HETERODISULFIDE REDUCTASE SUBUNIT A"/>
    <property type="match status" value="1"/>
</dbReference>
<dbReference type="GO" id="GO:0016491">
    <property type="term" value="F:oxidoreductase activity"/>
    <property type="evidence" value="ECO:0007669"/>
    <property type="project" value="UniProtKB-KW"/>
</dbReference>
<keyword evidence="7" id="KW-1185">Reference proteome</keyword>
<dbReference type="OrthoDB" id="9777740at2"/>
<evidence type="ECO:0000256" key="5">
    <source>
        <dbReference type="ARBA" id="ARBA00023014"/>
    </source>
</evidence>
<dbReference type="GO" id="GO:0046872">
    <property type="term" value="F:metal ion binding"/>
    <property type="evidence" value="ECO:0007669"/>
    <property type="project" value="UniProtKB-KW"/>
</dbReference>
<evidence type="ECO:0000256" key="4">
    <source>
        <dbReference type="ARBA" id="ARBA00023004"/>
    </source>
</evidence>
<dbReference type="RefSeq" id="WP_119323365.1">
    <property type="nucleotide sequence ID" value="NZ_AP025739.1"/>
</dbReference>
<keyword evidence="4" id="KW-0408">Iron</keyword>
<gene>
    <name evidence="6" type="ORF">CCAX7_006520</name>
</gene>
<keyword evidence="5" id="KW-0411">Iron-sulfur</keyword>
<dbReference type="InterPro" id="IPR036188">
    <property type="entry name" value="FAD/NAD-bd_sf"/>
</dbReference>
<dbReference type="SUPFAM" id="SSF51905">
    <property type="entry name" value="FAD/NAD(P)-binding domain"/>
    <property type="match status" value="1"/>
</dbReference>
<keyword evidence="3" id="KW-0560">Oxidoreductase</keyword>
<evidence type="ECO:0000256" key="2">
    <source>
        <dbReference type="ARBA" id="ARBA00022723"/>
    </source>
</evidence>
<sequence>MITSTDNLPTIAAPDVLVCGGGTAGVVAAIAAARAGASVLIVEQLGQLGGTQSAGWVTPMMPNKMLEESLTHGINDEIIQRAARIDPPPTERTGDLLWFNPVTLALVLDDLMAESGVRVLFHTFISDAIVEDGALRGVVVENKDGRGVIRARVTIDCTGDADVALRAGAPTVSGDPEDGHNQPMSLRFAMAGVDQKGAAAFLVDEIGMTCWSRAPLFEIGAGEAKNTPLGPLIAKAIAAGVLAEDDLGYLQFFSMLGRPGELAFNCPRISGLSSTSAWDLSQAQIVGRQKIRRIARFFKEYIGGFDGAYIGTIAPMVGVRESRRIVGDYTLTEDDFLSEARFPDSIARNSYPIDIHTAKSQKGLVMKHLPPGHYHEIPYRCLLPHGVENLLVAGRCLSATFAAQAAVRIQQNCRAFGEAAGLAAAMSVSRNITPRAIDTDELRRRLNAQGARI</sequence>
<evidence type="ECO:0000313" key="6">
    <source>
        <dbReference type="EMBL" id="BDI28601.1"/>
    </source>
</evidence>